<evidence type="ECO:0008006" key="4">
    <source>
        <dbReference type="Google" id="ProtNLM"/>
    </source>
</evidence>
<feature type="transmembrane region" description="Helical" evidence="1">
    <location>
        <begin position="58"/>
        <end position="77"/>
    </location>
</feature>
<feature type="transmembrane region" description="Helical" evidence="1">
    <location>
        <begin position="288"/>
        <end position="308"/>
    </location>
</feature>
<feature type="transmembrane region" description="Helical" evidence="1">
    <location>
        <begin position="183"/>
        <end position="199"/>
    </location>
</feature>
<comment type="caution">
    <text evidence="2">The sequence shown here is derived from an EMBL/GenBank/DDBJ whole genome shotgun (WGS) entry which is preliminary data.</text>
</comment>
<protein>
    <recommendedName>
        <fullName evidence="4">Glycosyltransferase RgtA/B/C/D-like domain-containing protein</fullName>
    </recommendedName>
</protein>
<keyword evidence="1" id="KW-1133">Transmembrane helix</keyword>
<evidence type="ECO:0000313" key="2">
    <source>
        <dbReference type="EMBL" id="GGC41840.1"/>
    </source>
</evidence>
<keyword evidence="1" id="KW-0812">Transmembrane</keyword>
<accession>A0ABQ1MK40</accession>
<reference evidence="3" key="1">
    <citation type="journal article" date="2019" name="Int. J. Syst. Evol. Microbiol.">
        <title>The Global Catalogue of Microorganisms (GCM) 10K type strain sequencing project: providing services to taxonomists for standard genome sequencing and annotation.</title>
        <authorList>
            <consortium name="The Broad Institute Genomics Platform"/>
            <consortium name="The Broad Institute Genome Sequencing Center for Infectious Disease"/>
            <person name="Wu L."/>
            <person name="Ma J."/>
        </authorList>
    </citation>
    <scope>NUCLEOTIDE SEQUENCE [LARGE SCALE GENOMIC DNA]</scope>
    <source>
        <strain evidence="3">CGMCC 1.10832</strain>
    </source>
</reference>
<dbReference type="Proteomes" id="UP000636010">
    <property type="component" value="Unassembled WGS sequence"/>
</dbReference>
<gene>
    <name evidence="2" type="ORF">GCM10011506_29260</name>
</gene>
<evidence type="ECO:0000313" key="3">
    <source>
        <dbReference type="Proteomes" id="UP000636010"/>
    </source>
</evidence>
<feature type="transmembrane region" description="Helical" evidence="1">
    <location>
        <begin position="259"/>
        <end position="276"/>
    </location>
</feature>
<feature type="transmembrane region" description="Helical" evidence="1">
    <location>
        <begin position="114"/>
        <end position="133"/>
    </location>
</feature>
<sequence>MISMSFSGSLKNANVKWIVFGTIVLFSFLPLLLKFPYRVNIYVTWEGAYRMYLGQIPFKDFGMPLGYGFWIIPFIFFKLFGPYMMTLIKAQAFINFISLIVFRGILKLFKLEEATIFFCILIMCLSFTLINFWPWYNHTVFFFELLAIYFVLLYIKRSSKFYWLVLSAFFVWLALLTKQDGGALSTLFVFSLLVIDFIYTRTWKPLLILIGSFALFYIVLVLPFLQYDFTYWFNYGQSPHYSRVNSYHFINDIFTQSQWLKAYILSIMLIVFYKINNVGIKVLLKDKNFILFALFTIGIIIQAIIIQVTSFSPPTVNFYFHSFAIAFIFYNLQSSIRFNNVVVFVAVSGLIFFWKSDNYWKYSQPIISKLAPSLLAPPPSDVVAKGNWAAKSDSVVKTEPVIWVESDMRSLKGIKIPKDTKEGLTYIKKLDIVNKGNLKVLNMSNLTFLAHELNYEPPSGENFPLWFHKGVAVFDREINMLCQKVQNSEYDLILFEDMPDVDNFFPYEVRDCLFPNYIQATKFLSPTGYKTDSVEVYIKK</sequence>
<keyword evidence="1" id="KW-0472">Membrane</keyword>
<feature type="transmembrane region" description="Helical" evidence="1">
    <location>
        <begin position="139"/>
        <end position="154"/>
    </location>
</feature>
<name>A0ABQ1MK40_9BACT</name>
<feature type="transmembrane region" description="Helical" evidence="1">
    <location>
        <begin position="17"/>
        <end position="37"/>
    </location>
</feature>
<feature type="transmembrane region" description="Helical" evidence="1">
    <location>
        <begin position="338"/>
        <end position="354"/>
    </location>
</feature>
<organism evidence="2 3">
    <name type="scientific">Marivirga lumbricoides</name>
    <dbReference type="NCBI Taxonomy" id="1046115"/>
    <lineage>
        <taxon>Bacteria</taxon>
        <taxon>Pseudomonadati</taxon>
        <taxon>Bacteroidota</taxon>
        <taxon>Cytophagia</taxon>
        <taxon>Cytophagales</taxon>
        <taxon>Marivirgaceae</taxon>
        <taxon>Marivirga</taxon>
    </lineage>
</organism>
<feature type="transmembrane region" description="Helical" evidence="1">
    <location>
        <begin position="161"/>
        <end position="177"/>
    </location>
</feature>
<dbReference type="EMBL" id="BMEC01000009">
    <property type="protein sequence ID" value="GGC41840.1"/>
    <property type="molecule type" value="Genomic_DNA"/>
</dbReference>
<feature type="transmembrane region" description="Helical" evidence="1">
    <location>
        <begin position="206"/>
        <end position="225"/>
    </location>
</feature>
<keyword evidence="3" id="KW-1185">Reference proteome</keyword>
<proteinExistence type="predicted"/>
<evidence type="ECO:0000256" key="1">
    <source>
        <dbReference type="SAM" id="Phobius"/>
    </source>
</evidence>